<evidence type="ECO:0000256" key="2">
    <source>
        <dbReference type="SAM" id="SignalP"/>
    </source>
</evidence>
<proteinExistence type="predicted"/>
<comment type="caution">
    <text evidence="3">The sequence shown here is derived from an EMBL/GenBank/DDBJ whole genome shotgun (WGS) entry which is preliminary data.</text>
</comment>
<keyword evidence="4" id="KW-1185">Reference proteome</keyword>
<accession>A0ABR7EQS1</accession>
<feature type="region of interest" description="Disordered" evidence="1">
    <location>
        <begin position="44"/>
        <end position="80"/>
    </location>
</feature>
<name>A0ABR7EQS1_9FIRM</name>
<organism evidence="3 4">
    <name type="scientific">Blautia lenta</name>
    <dbReference type="NCBI Taxonomy" id="2763029"/>
    <lineage>
        <taxon>Bacteria</taxon>
        <taxon>Bacillati</taxon>
        <taxon>Bacillota</taxon>
        <taxon>Clostridia</taxon>
        <taxon>Lachnospirales</taxon>
        <taxon>Lachnospiraceae</taxon>
        <taxon>Blautia</taxon>
    </lineage>
</organism>
<dbReference type="Proteomes" id="UP000621237">
    <property type="component" value="Unassembled WGS sequence"/>
</dbReference>
<evidence type="ECO:0000256" key="1">
    <source>
        <dbReference type="SAM" id="MobiDB-lite"/>
    </source>
</evidence>
<dbReference type="RefSeq" id="WP_186835743.1">
    <property type="nucleotide sequence ID" value="NZ_JACOOV010000056.1"/>
</dbReference>
<sequence>MNKRKRLLALICVALMTSEFLPTQVIANATLNLSEVKVDEELANNEKLENSESTENVVLEENKSNDTGLEDEKTESKVEENKPVAELKNSIFTFFIKEKNSSKDNNKIKEFLSFKFNRETNKFEMDKNIEKDFSINKDENSTESNNESNELLEIKVIDSENKEKLDIKLLDNHDNSEELKKLLELEIKETDYIQINILNTDLNLKIEDDIYGDITKEKEDYSDGVSTLDYINNVRFQIKKEGINTIYNEAPVINGVNDIEVDSENKDALLQGISVTDDHDEIQ</sequence>
<feature type="compositionally biased region" description="Basic and acidic residues" evidence="1">
    <location>
        <begin position="60"/>
        <end position="80"/>
    </location>
</feature>
<evidence type="ECO:0000313" key="4">
    <source>
        <dbReference type="Proteomes" id="UP000621237"/>
    </source>
</evidence>
<feature type="chain" id="PRO_5045836676" evidence="2">
    <location>
        <begin position="28"/>
        <end position="283"/>
    </location>
</feature>
<gene>
    <name evidence="3" type="ORF">H8R98_13635</name>
</gene>
<reference evidence="3 4" key="1">
    <citation type="submission" date="2020-08" db="EMBL/GenBank/DDBJ databases">
        <title>Genome public.</title>
        <authorList>
            <person name="Liu C."/>
            <person name="Sun Q."/>
        </authorList>
    </citation>
    <scope>NUCLEOTIDE SEQUENCE [LARGE SCALE GENOMIC DNA]</scope>
    <source>
        <strain evidence="3 4">M16</strain>
    </source>
</reference>
<protein>
    <submittedName>
        <fullName evidence="3">Uncharacterized protein</fullName>
    </submittedName>
</protein>
<feature type="non-terminal residue" evidence="3">
    <location>
        <position position="283"/>
    </location>
</feature>
<evidence type="ECO:0000313" key="3">
    <source>
        <dbReference type="EMBL" id="MBC5655474.1"/>
    </source>
</evidence>
<feature type="signal peptide" evidence="2">
    <location>
        <begin position="1"/>
        <end position="27"/>
    </location>
</feature>
<keyword evidence="2" id="KW-0732">Signal</keyword>
<dbReference type="EMBL" id="JACOOV010000056">
    <property type="protein sequence ID" value="MBC5655474.1"/>
    <property type="molecule type" value="Genomic_DNA"/>
</dbReference>